<dbReference type="EMBL" id="JACCBE010000001">
    <property type="protein sequence ID" value="NYD58383.1"/>
    <property type="molecule type" value="Genomic_DNA"/>
</dbReference>
<sequence length="327" mass="35396">MSRLPRLLAVGLLLGGLALPALGVAPAAAAAVRIDPAALERGPSSALPHLEGRRIIDGDLRIRVRGRHLQLLGETADGYLLRMTRSRTAQVRFVRPDGSTVQVVADLRNDDAVLGGDGSVLTVVHHRFRARASTIRAYDPRTGDQLGVRKVKGFADVLDTDGTGQGRVVFATFPPRRTVLWDLATDSGERVSKRPGYHADLDEDLLAVYTRDPYRGGCSVLRTLSDPGTRLWRSCTERVTAVAPGGASVATIDLLSDGIGPFTTWVRTTAGDRVARYRVDGFFGSIDFEDADALLLRTYTADSSGLVRCELEKCELAWRLQPGSPLL</sequence>
<reference evidence="1 2" key="1">
    <citation type="submission" date="2020-07" db="EMBL/GenBank/DDBJ databases">
        <title>Sequencing the genomes of 1000 actinobacteria strains.</title>
        <authorList>
            <person name="Klenk H.-P."/>
        </authorList>
    </citation>
    <scope>NUCLEOTIDE SEQUENCE [LARGE SCALE GENOMIC DNA]</scope>
    <source>
        <strain evidence="1 2">DSM 18965</strain>
    </source>
</reference>
<accession>A0A7Y9F2M2</accession>
<gene>
    <name evidence="1" type="ORF">BKA08_002621</name>
</gene>
<dbReference type="Proteomes" id="UP000516957">
    <property type="component" value="Unassembled WGS sequence"/>
</dbReference>
<evidence type="ECO:0000313" key="1">
    <source>
        <dbReference type="EMBL" id="NYD58383.1"/>
    </source>
</evidence>
<dbReference type="AlphaFoldDB" id="A0A7Y9F2M2"/>
<proteinExistence type="predicted"/>
<protein>
    <submittedName>
        <fullName evidence="1">Uncharacterized protein</fullName>
    </submittedName>
</protein>
<keyword evidence="2" id="KW-1185">Reference proteome</keyword>
<comment type="caution">
    <text evidence="1">The sequence shown here is derived from an EMBL/GenBank/DDBJ whole genome shotgun (WGS) entry which is preliminary data.</text>
</comment>
<organism evidence="1 2">
    <name type="scientific">Nocardioides marinisabuli</name>
    <dbReference type="NCBI Taxonomy" id="419476"/>
    <lineage>
        <taxon>Bacteria</taxon>
        <taxon>Bacillati</taxon>
        <taxon>Actinomycetota</taxon>
        <taxon>Actinomycetes</taxon>
        <taxon>Propionibacteriales</taxon>
        <taxon>Nocardioidaceae</taxon>
        <taxon>Nocardioides</taxon>
    </lineage>
</organism>
<name>A0A7Y9F2M2_9ACTN</name>
<dbReference type="RefSeq" id="WP_179616008.1">
    <property type="nucleotide sequence ID" value="NZ_CP059163.1"/>
</dbReference>
<evidence type="ECO:0000313" key="2">
    <source>
        <dbReference type="Proteomes" id="UP000516957"/>
    </source>
</evidence>